<keyword evidence="1" id="KW-0489">Methyltransferase</keyword>
<comment type="caution">
    <text evidence="4">The sequence shown here is derived from an EMBL/GenBank/DDBJ whole genome shotgun (WGS) entry which is preliminary data.</text>
</comment>
<dbReference type="InterPro" id="IPR013216">
    <property type="entry name" value="Methyltransf_11"/>
</dbReference>
<dbReference type="EMBL" id="AZHC01000011">
    <property type="protein sequence ID" value="OAA43844.1"/>
    <property type="molecule type" value="Genomic_DNA"/>
</dbReference>
<proteinExistence type="predicted"/>
<dbReference type="GO" id="GO:0005634">
    <property type="term" value="C:nucleus"/>
    <property type="evidence" value="ECO:0007669"/>
    <property type="project" value="TreeGrafter"/>
</dbReference>
<dbReference type="GO" id="GO:0106335">
    <property type="term" value="F:tRNA (5-carboxymethyluridine(34)-5-O)-methyltransferase activity"/>
    <property type="evidence" value="ECO:0007669"/>
    <property type="project" value="TreeGrafter"/>
</dbReference>
<dbReference type="GO" id="GO:0005737">
    <property type="term" value="C:cytoplasm"/>
    <property type="evidence" value="ECO:0007669"/>
    <property type="project" value="TreeGrafter"/>
</dbReference>
<dbReference type="AlphaFoldDB" id="A0A167EFM2"/>
<dbReference type="OrthoDB" id="271595at2759"/>
<dbReference type="CDD" id="cd02440">
    <property type="entry name" value="AdoMet_MTases"/>
    <property type="match status" value="1"/>
</dbReference>
<dbReference type="PANTHER" id="PTHR13069:SF21">
    <property type="entry name" value="ALKYLATED DNA REPAIR PROTEIN ALKB HOMOLOG 8"/>
    <property type="match status" value="1"/>
</dbReference>
<dbReference type="GO" id="GO:0002098">
    <property type="term" value="P:tRNA wobble uridine modification"/>
    <property type="evidence" value="ECO:0007669"/>
    <property type="project" value="TreeGrafter"/>
</dbReference>
<dbReference type="SUPFAM" id="SSF53335">
    <property type="entry name" value="S-adenosyl-L-methionine-dependent methyltransferases"/>
    <property type="match status" value="1"/>
</dbReference>
<name>A0A167EFM2_METRR</name>
<dbReference type="GO" id="GO:0000049">
    <property type="term" value="F:tRNA binding"/>
    <property type="evidence" value="ECO:0007669"/>
    <property type="project" value="TreeGrafter"/>
</dbReference>
<dbReference type="GO" id="GO:0030488">
    <property type="term" value="P:tRNA methylation"/>
    <property type="evidence" value="ECO:0007669"/>
    <property type="project" value="TreeGrafter"/>
</dbReference>
<gene>
    <name evidence="4" type="ORF">NOR_04419</name>
</gene>
<keyword evidence="5" id="KW-1185">Reference proteome</keyword>
<dbReference type="InterPro" id="IPR029063">
    <property type="entry name" value="SAM-dependent_MTases_sf"/>
</dbReference>
<dbReference type="InterPro" id="IPR051422">
    <property type="entry name" value="AlkB_tRNA_MeTrf/Diox"/>
</dbReference>
<dbReference type="Proteomes" id="UP000243498">
    <property type="component" value="Unassembled WGS sequence"/>
</dbReference>
<accession>A0A167EFM2</accession>
<keyword evidence="2" id="KW-0808">Transferase</keyword>
<protein>
    <submittedName>
        <fullName evidence="4">tRNA (Uracil-5-)-methyltransferase TRM9</fullName>
    </submittedName>
</protein>
<evidence type="ECO:0000313" key="5">
    <source>
        <dbReference type="Proteomes" id="UP000243498"/>
    </source>
</evidence>
<dbReference type="PANTHER" id="PTHR13069">
    <property type="entry name" value="ALKYLATED DNA REPAIR PROTEIN ALKB HOMOLOG 8"/>
    <property type="match status" value="1"/>
</dbReference>
<evidence type="ECO:0000256" key="2">
    <source>
        <dbReference type="ARBA" id="ARBA00022679"/>
    </source>
</evidence>
<dbReference type="OMA" id="VHEVYQQ"/>
<evidence type="ECO:0000313" key="4">
    <source>
        <dbReference type="EMBL" id="OAA43844.1"/>
    </source>
</evidence>
<evidence type="ECO:0000256" key="1">
    <source>
        <dbReference type="ARBA" id="ARBA00022603"/>
    </source>
</evidence>
<dbReference type="Pfam" id="PF08241">
    <property type="entry name" value="Methyltransf_11"/>
    <property type="match status" value="1"/>
</dbReference>
<reference evidence="4 5" key="1">
    <citation type="journal article" date="2016" name="Genome Biol. Evol.">
        <title>Divergent and convergent evolution of fungal pathogenicity.</title>
        <authorList>
            <person name="Shang Y."/>
            <person name="Xiao G."/>
            <person name="Zheng P."/>
            <person name="Cen K."/>
            <person name="Zhan S."/>
            <person name="Wang C."/>
        </authorList>
    </citation>
    <scope>NUCLEOTIDE SEQUENCE [LARGE SCALE GENOMIC DNA]</scope>
    <source>
        <strain evidence="4 5">RCEF 4871</strain>
    </source>
</reference>
<sequence length="216" mass="24099">MAAYEQTHVHAVYEAIAPHFSATRHKPWPLVSRFLTSLPAGSIGLDVGCGNGKYIPVNPSLHVLASDRSPSLVQLANRRCGGGEVIVADGLALPYRPGSVDFVICIAVVHHLSTRQRRRDALAGMLACLARGGRALVYVWALEQKNSRRGWDETSEQDTLVPWVTKRPSRVDETYQRYYHLFREGELEEDVAAAGGRVCDKGYERDNWWVVFTHTS</sequence>
<organism evidence="4 5">
    <name type="scientific">Metarhizium rileyi (strain RCEF 4871)</name>
    <name type="common">Nomuraea rileyi</name>
    <dbReference type="NCBI Taxonomy" id="1649241"/>
    <lineage>
        <taxon>Eukaryota</taxon>
        <taxon>Fungi</taxon>
        <taxon>Dikarya</taxon>
        <taxon>Ascomycota</taxon>
        <taxon>Pezizomycotina</taxon>
        <taxon>Sordariomycetes</taxon>
        <taxon>Hypocreomycetidae</taxon>
        <taxon>Hypocreales</taxon>
        <taxon>Clavicipitaceae</taxon>
        <taxon>Metarhizium</taxon>
    </lineage>
</organism>
<feature type="domain" description="Methyltransferase type 11" evidence="3">
    <location>
        <begin position="45"/>
        <end position="136"/>
    </location>
</feature>
<dbReference type="GO" id="GO:0008757">
    <property type="term" value="F:S-adenosylmethionine-dependent methyltransferase activity"/>
    <property type="evidence" value="ECO:0007669"/>
    <property type="project" value="InterPro"/>
</dbReference>
<evidence type="ECO:0000259" key="3">
    <source>
        <dbReference type="Pfam" id="PF08241"/>
    </source>
</evidence>
<dbReference type="STRING" id="1081105.A0A167EFM2"/>
<dbReference type="Gene3D" id="3.40.50.150">
    <property type="entry name" value="Vaccinia Virus protein VP39"/>
    <property type="match status" value="1"/>
</dbReference>